<dbReference type="PROSITE" id="PS51221">
    <property type="entry name" value="TTL"/>
    <property type="match status" value="1"/>
</dbReference>
<evidence type="ECO:0000313" key="6">
    <source>
        <dbReference type="EMBL" id="PAA56921.1"/>
    </source>
</evidence>
<dbReference type="InterPro" id="IPR004344">
    <property type="entry name" value="TTL/TTLL_fam"/>
</dbReference>
<dbReference type="EMBL" id="NIVC01002556">
    <property type="protein sequence ID" value="PAA56930.1"/>
    <property type="molecule type" value="Genomic_DNA"/>
</dbReference>
<dbReference type="OrthoDB" id="202825at2759"/>
<proteinExistence type="predicted"/>
<feature type="compositionally biased region" description="Low complexity" evidence="5">
    <location>
        <begin position="545"/>
        <end position="563"/>
    </location>
</feature>
<dbReference type="Gene3D" id="3.30.470.20">
    <property type="entry name" value="ATP-grasp fold, B domain"/>
    <property type="match status" value="1"/>
</dbReference>
<protein>
    <recommendedName>
        <fullName evidence="9">Tubulin polyglutamylase TTLL7</fullName>
    </recommendedName>
</protein>
<feature type="region of interest" description="Disordered" evidence="5">
    <location>
        <begin position="1"/>
        <end position="66"/>
    </location>
</feature>
<keyword evidence="1" id="KW-0436">Ligase</keyword>
<evidence type="ECO:0000256" key="4">
    <source>
        <dbReference type="SAM" id="Coils"/>
    </source>
</evidence>
<name>A0A267E5U6_9PLAT</name>
<keyword evidence="3" id="KW-0067">ATP-binding</keyword>
<evidence type="ECO:0000313" key="7">
    <source>
        <dbReference type="EMBL" id="PAA56930.1"/>
    </source>
</evidence>
<feature type="compositionally biased region" description="Low complexity" evidence="5">
    <location>
        <begin position="10"/>
        <end position="34"/>
    </location>
</feature>
<feature type="region of interest" description="Disordered" evidence="5">
    <location>
        <begin position="541"/>
        <end position="651"/>
    </location>
</feature>
<accession>A0A267E5U6</accession>
<dbReference type="PANTHER" id="PTHR12241">
    <property type="entry name" value="TUBULIN POLYGLUTAMYLASE"/>
    <property type="match status" value="1"/>
</dbReference>
<dbReference type="GO" id="GO:0005524">
    <property type="term" value="F:ATP binding"/>
    <property type="evidence" value="ECO:0007669"/>
    <property type="project" value="UniProtKB-KW"/>
</dbReference>
<dbReference type="GO" id="GO:0036064">
    <property type="term" value="C:ciliary basal body"/>
    <property type="evidence" value="ECO:0007669"/>
    <property type="project" value="TreeGrafter"/>
</dbReference>
<keyword evidence="4" id="KW-0175">Coiled coil</keyword>
<feature type="compositionally biased region" description="Basic and acidic residues" evidence="5">
    <location>
        <begin position="569"/>
        <end position="578"/>
    </location>
</feature>
<evidence type="ECO:0000256" key="5">
    <source>
        <dbReference type="SAM" id="MobiDB-lite"/>
    </source>
</evidence>
<dbReference type="GO" id="GO:0000226">
    <property type="term" value="P:microtubule cytoskeleton organization"/>
    <property type="evidence" value="ECO:0007669"/>
    <property type="project" value="TreeGrafter"/>
</dbReference>
<sequence>MLPTRPQTCSAAARPPIRRLPLSPSSSQVSLAQPHRTTSIPAATDEDCSSVGGDGKSSVGSSHQRRRKRISINLSACKFAAVQLAAERAGSVRCHDDDFSSAMLVWSDAPVPVDRISELKGYQRVNHFPGMGEISRKDSLGRNMARAARLQPLEFNFVPQTWCLPQESAQFQQFLRDSKSAGKRPVFISKPANGAMGHGIRVYRSGEQVPVTPESSSIVQRYLDKPFLVDGFKCDLRIYVLVTSCDPLRIFFYNDGLLRLSTEKYEDPRGTATDRPCMHLTNYSINKRSGQYEKGADDSTGSKRSIRFLNEYLQQRDHDVAKLWRSIIDLIIKTVLVAYPQVLLQYRLCRPGAPPGARSVCFEILGFDIMLDHKLKPWLLEVNRSPSFGIDEPIDRKVKLGMLEEALSLLNIRLSDRRRNQAVQKAEAQRRLLQCGSAATPESAHRRQLIRRRADLSAQLQRLRREAQAEDRESRTCHRFRRVFPCDDRMRQESYTRLLMQLFVSAMEGRAPTLLKELESRYNSASPGVDELAEMLAELNGAPVDDPSASSESESEDSIFSTSCDNDTSETKPLDRQMRRPPTSRTVSTFGSRSFQSRPSTSRFPNVRLSSRSKGQSTATSDLRQSNASQQQLTAVLETQSEQKSAATSSDETARQLLKQITEVSIQFPGKSPAEAAEILQQIRQNWKFYRPKLAAFWLAKLDSAKRRQILGIVKQTVATAVQRSAAGSHTSLLNRLFSRMLAANGQGLWNTFSTTGAGWEVALTQSQTELLCCRRVVRLCQDCLITTFLCSDHETIEIGRRSRMQLL</sequence>
<evidence type="ECO:0000256" key="3">
    <source>
        <dbReference type="ARBA" id="ARBA00022840"/>
    </source>
</evidence>
<dbReference type="AlphaFoldDB" id="A0A267E5U6"/>
<dbReference type="GO" id="GO:0070740">
    <property type="term" value="F:tubulin-glutamic acid ligase activity"/>
    <property type="evidence" value="ECO:0007669"/>
    <property type="project" value="TreeGrafter"/>
</dbReference>
<dbReference type="Proteomes" id="UP000215902">
    <property type="component" value="Unassembled WGS sequence"/>
</dbReference>
<evidence type="ECO:0000256" key="1">
    <source>
        <dbReference type="ARBA" id="ARBA00022598"/>
    </source>
</evidence>
<evidence type="ECO:0000313" key="8">
    <source>
        <dbReference type="Proteomes" id="UP000215902"/>
    </source>
</evidence>
<keyword evidence="2" id="KW-0547">Nucleotide-binding</keyword>
<dbReference type="PANTHER" id="PTHR12241:SF147">
    <property type="entry name" value="TUBULIN POLYGLUTAMYLASE TTLL7"/>
    <property type="match status" value="1"/>
</dbReference>
<feature type="coiled-coil region" evidence="4">
    <location>
        <begin position="446"/>
        <end position="473"/>
    </location>
</feature>
<comment type="caution">
    <text evidence="7">The sequence shown here is derived from an EMBL/GenBank/DDBJ whole genome shotgun (WGS) entry which is preliminary data.</text>
</comment>
<evidence type="ECO:0008006" key="9">
    <source>
        <dbReference type="Google" id="ProtNLM"/>
    </source>
</evidence>
<dbReference type="Pfam" id="PF03133">
    <property type="entry name" value="TTL"/>
    <property type="match status" value="1"/>
</dbReference>
<feature type="compositionally biased region" description="Polar residues" evidence="5">
    <location>
        <begin position="583"/>
        <end position="651"/>
    </location>
</feature>
<dbReference type="EMBL" id="NIVC01002557">
    <property type="protein sequence ID" value="PAA56921.1"/>
    <property type="molecule type" value="Genomic_DNA"/>
</dbReference>
<reference evidence="7 8" key="1">
    <citation type="submission" date="2017-06" db="EMBL/GenBank/DDBJ databases">
        <title>A platform for efficient transgenesis in Macrostomum lignano, a flatworm model organism for stem cell research.</title>
        <authorList>
            <person name="Berezikov E."/>
        </authorList>
    </citation>
    <scope>NUCLEOTIDE SEQUENCE [LARGE SCALE GENOMIC DNA]</scope>
    <source>
        <strain evidence="7">DV1</strain>
        <tissue evidence="7">Whole organism</tissue>
    </source>
</reference>
<keyword evidence="8" id="KW-1185">Reference proteome</keyword>
<organism evidence="7 8">
    <name type="scientific">Macrostomum lignano</name>
    <dbReference type="NCBI Taxonomy" id="282301"/>
    <lineage>
        <taxon>Eukaryota</taxon>
        <taxon>Metazoa</taxon>
        <taxon>Spiralia</taxon>
        <taxon>Lophotrochozoa</taxon>
        <taxon>Platyhelminthes</taxon>
        <taxon>Rhabditophora</taxon>
        <taxon>Macrostomorpha</taxon>
        <taxon>Macrostomida</taxon>
        <taxon>Macrostomidae</taxon>
        <taxon>Macrostomum</taxon>
    </lineage>
</organism>
<evidence type="ECO:0000256" key="2">
    <source>
        <dbReference type="ARBA" id="ARBA00022741"/>
    </source>
</evidence>
<dbReference type="GO" id="GO:0015631">
    <property type="term" value="F:tubulin binding"/>
    <property type="evidence" value="ECO:0007669"/>
    <property type="project" value="TreeGrafter"/>
</dbReference>
<gene>
    <name evidence="7" type="ORF">BOX15_Mlig033589g1</name>
    <name evidence="6" type="ORF">BOX15_Mlig033589g2</name>
</gene>
<dbReference type="SUPFAM" id="SSF56059">
    <property type="entry name" value="Glutathione synthetase ATP-binding domain-like"/>
    <property type="match status" value="1"/>
</dbReference>